<dbReference type="AlphaFoldDB" id="A0A2N1M1I9"/>
<evidence type="ECO:0000313" key="1">
    <source>
        <dbReference type="EMBL" id="PKK55479.1"/>
    </source>
</evidence>
<protein>
    <submittedName>
        <fullName evidence="1">Uncharacterized protein</fullName>
    </submittedName>
</protein>
<sequence length="89" mass="10253">MIGENLFIKIDGGNKTDIQGNLMISGKIYNQNWFVTQGTDCVMMGNQCKPDVGIWFIWPTYSQRHKPLANPCPPPDVYIEVFYNRDPDR</sequence>
<accession>A0A2N1M1I9</accession>
<reference evidence="1 2" key="1">
    <citation type="submission" date="2016-04" db="EMBL/GenBank/DDBJ databases">
        <title>Genome analyses suggest a sexual origin of heterokaryosis in a supposedly ancient asexual fungus.</title>
        <authorList>
            <person name="Ropars J."/>
            <person name="Sedzielewska K."/>
            <person name="Noel J."/>
            <person name="Charron P."/>
            <person name="Farinelli L."/>
            <person name="Marton T."/>
            <person name="Kruger M."/>
            <person name="Pelin A."/>
            <person name="Brachmann A."/>
            <person name="Corradi N."/>
        </authorList>
    </citation>
    <scope>NUCLEOTIDE SEQUENCE [LARGE SCALE GENOMIC DNA]</scope>
    <source>
        <strain evidence="1 2">C2</strain>
    </source>
</reference>
<gene>
    <name evidence="1" type="ORF">RhiirC2_858991</name>
</gene>
<organism evidence="1 2">
    <name type="scientific">Rhizophagus irregularis</name>
    <dbReference type="NCBI Taxonomy" id="588596"/>
    <lineage>
        <taxon>Eukaryota</taxon>
        <taxon>Fungi</taxon>
        <taxon>Fungi incertae sedis</taxon>
        <taxon>Mucoromycota</taxon>
        <taxon>Glomeromycotina</taxon>
        <taxon>Glomeromycetes</taxon>
        <taxon>Glomerales</taxon>
        <taxon>Glomeraceae</taxon>
        <taxon>Rhizophagus</taxon>
    </lineage>
</organism>
<name>A0A2N1M1I9_9GLOM</name>
<proteinExistence type="predicted"/>
<dbReference type="EMBL" id="LLXL01007506">
    <property type="protein sequence ID" value="PKK55479.1"/>
    <property type="molecule type" value="Genomic_DNA"/>
</dbReference>
<reference evidence="1 2" key="2">
    <citation type="submission" date="2017-10" db="EMBL/GenBank/DDBJ databases">
        <title>Extensive intraspecific genome diversity in a model arbuscular mycorrhizal fungus.</title>
        <authorList>
            <person name="Chen E.C.H."/>
            <person name="Morin E."/>
            <person name="Baudet D."/>
            <person name="Noel J."/>
            <person name="Ndikumana S."/>
            <person name="Charron P."/>
            <person name="St-Onge C."/>
            <person name="Giorgi J."/>
            <person name="Grigoriev I.V."/>
            <person name="Roux C."/>
            <person name="Martin F.M."/>
            <person name="Corradi N."/>
        </authorList>
    </citation>
    <scope>NUCLEOTIDE SEQUENCE [LARGE SCALE GENOMIC DNA]</scope>
    <source>
        <strain evidence="1 2">C2</strain>
    </source>
</reference>
<comment type="caution">
    <text evidence="1">The sequence shown here is derived from an EMBL/GenBank/DDBJ whole genome shotgun (WGS) entry which is preliminary data.</text>
</comment>
<dbReference type="Proteomes" id="UP000233469">
    <property type="component" value="Unassembled WGS sequence"/>
</dbReference>
<evidence type="ECO:0000313" key="2">
    <source>
        <dbReference type="Proteomes" id="UP000233469"/>
    </source>
</evidence>
<feature type="non-terminal residue" evidence="1">
    <location>
        <position position="89"/>
    </location>
</feature>